<proteinExistence type="predicted"/>
<dbReference type="InterPro" id="IPR028098">
    <property type="entry name" value="Glyco_trans_4-like_N"/>
</dbReference>
<dbReference type="EMBL" id="CP031769">
    <property type="protein sequence ID" value="AXR07836.1"/>
    <property type="molecule type" value="Genomic_DNA"/>
</dbReference>
<dbReference type="Gene3D" id="3.90.550.10">
    <property type="entry name" value="Spore Coat Polysaccharide Biosynthesis Protein SpsA, Chain A"/>
    <property type="match status" value="1"/>
</dbReference>
<sequence>MKAKGRDWIKTISKFGLAIIRPAHSHVVQVYQSRLLDTEVVFGQTRAQLGKIAGLWKTAKYLYLPAYREINPGPGFDASWYRQQYSDVGNSAIHPFLHYIKSGRLEGRLPSASKAVYLDALLWKGAVNVARQQLIRLADNPDTNTMERQRAYWFLARWALFTQSVTEAAIFTQQLLAQENEWEPADRLRFLLLSFDIALGNNEESQAEALQANLEAEFAILPEVALAKINLLGVQGMLTSQNWSSLLNRIYEQAGLTPIALQNDTLSMHSLRSADLAQLHLSNLSKASKKSLVSVIVPMYNAAETVAYVLECLNNQSWPNLEIIISDDCSNDNSVELVRSWIARQPIDSGRKWKLLEGEHNSGAYAVRNRGMAAATGEYLTVNDADDWAHCQKIELQVNAILESGRLASVSSMVRTLPNLTFWCWRLEERWVFRNVSSLMISTQVIRKIGYWDEIKAGADTEYYYRLLRVFGDSAVEPVLPDVPLSFQLVRNNSLTQSADLHLATQFEGPRKWYLDAAFAWHADNNATLFLEANQKQRKFYAPASLITQPQVQPECDAKFVFQASTTWNAAWYVQRYGDLRTGSICPLEHFISKGVQENRDPGPRFSLSGWQLKNKTPITDIIGTLAKYEGQNYHPTVAGKQKTTVKENILLVGHQANQTIYGAERSLIDLAVMLSQQQYNVYILLPEVHNQNYIDQLLQYCIEIKVIPYGWWYETKQAEMITVDAIGQYIRQRDIALVHVNTLVLHEPMLAAQQVSIPCIVHIREDLPSDPSLLDTLLSDVQTAHQRLAAYDAKLLFNSRYLVESFKNTLPTQGDNFSFIYNALDTRLFGDLALPSSASPLKVGLISSNLPKKGIRDFFDIAANCRADSGLTFHVYGPRTSELEWCLNQYALSNLIDEGYVSNPMQAIENVDIVLSLSHFNESFGRTIAEAQAAGRIAIAYDKGAPGELIKHEETGFLVPFQDVKTIAALLVKLNKSPDILTKIGLRAKQHAQVQFSYESCGRKLNTLYRQLISF</sequence>
<dbReference type="InterPro" id="IPR001173">
    <property type="entry name" value="Glyco_trans_2-like"/>
</dbReference>
<reference evidence="4 5" key="1">
    <citation type="submission" date="2018-08" db="EMBL/GenBank/DDBJ databases">
        <title>Salinimonas sediminis sp. nov., a piezophilic bacterium isolated from a deep-sea sediment sample from the New Britain Trench.</title>
        <authorList>
            <person name="Cao J."/>
        </authorList>
    </citation>
    <scope>NUCLEOTIDE SEQUENCE [LARGE SCALE GENOMIC DNA]</scope>
    <source>
        <strain evidence="4 5">N102</strain>
    </source>
</reference>
<dbReference type="PANTHER" id="PTHR22916">
    <property type="entry name" value="GLYCOSYLTRANSFERASE"/>
    <property type="match status" value="1"/>
</dbReference>
<evidence type="ECO:0000259" key="3">
    <source>
        <dbReference type="Pfam" id="PF13439"/>
    </source>
</evidence>
<dbReference type="InterPro" id="IPR001296">
    <property type="entry name" value="Glyco_trans_1"/>
</dbReference>
<evidence type="ECO:0000313" key="4">
    <source>
        <dbReference type="EMBL" id="AXR07836.1"/>
    </source>
</evidence>
<evidence type="ECO:0000259" key="2">
    <source>
        <dbReference type="Pfam" id="PF00535"/>
    </source>
</evidence>
<feature type="domain" description="Glycosyltransferase 2-like" evidence="2">
    <location>
        <begin position="294"/>
        <end position="428"/>
    </location>
</feature>
<dbReference type="Gene3D" id="3.40.50.2000">
    <property type="entry name" value="Glycogen Phosphorylase B"/>
    <property type="match status" value="2"/>
</dbReference>
<protein>
    <submittedName>
        <fullName evidence="4">Glycosyltransferase</fullName>
    </submittedName>
</protein>
<dbReference type="AlphaFoldDB" id="A0A346NQM9"/>
<dbReference type="CDD" id="cd03801">
    <property type="entry name" value="GT4_PimA-like"/>
    <property type="match status" value="1"/>
</dbReference>
<dbReference type="RefSeq" id="WP_117318076.1">
    <property type="nucleotide sequence ID" value="NZ_CP031769.1"/>
</dbReference>
<dbReference type="KEGG" id="salm:D0Y50_16620"/>
<dbReference type="SUPFAM" id="SSF53448">
    <property type="entry name" value="Nucleotide-diphospho-sugar transferases"/>
    <property type="match status" value="1"/>
</dbReference>
<dbReference type="Pfam" id="PF13439">
    <property type="entry name" value="Glyco_transf_4"/>
    <property type="match status" value="1"/>
</dbReference>
<dbReference type="Pfam" id="PF00535">
    <property type="entry name" value="Glycos_transf_2"/>
    <property type="match status" value="1"/>
</dbReference>
<dbReference type="Proteomes" id="UP000262073">
    <property type="component" value="Chromosome"/>
</dbReference>
<feature type="domain" description="Glycosyltransferase subfamily 4-like N-terminal" evidence="3">
    <location>
        <begin position="663"/>
        <end position="828"/>
    </location>
</feature>
<evidence type="ECO:0000313" key="5">
    <source>
        <dbReference type="Proteomes" id="UP000262073"/>
    </source>
</evidence>
<dbReference type="OrthoDB" id="433681at2"/>
<dbReference type="Pfam" id="PF00534">
    <property type="entry name" value="Glycos_transf_1"/>
    <property type="match status" value="1"/>
</dbReference>
<organism evidence="4 5">
    <name type="scientific">Salinimonas sediminis</name>
    <dbReference type="NCBI Taxonomy" id="2303538"/>
    <lineage>
        <taxon>Bacteria</taxon>
        <taxon>Pseudomonadati</taxon>
        <taxon>Pseudomonadota</taxon>
        <taxon>Gammaproteobacteria</taxon>
        <taxon>Alteromonadales</taxon>
        <taxon>Alteromonadaceae</taxon>
        <taxon>Alteromonas/Salinimonas group</taxon>
        <taxon>Salinimonas</taxon>
    </lineage>
</organism>
<keyword evidence="5" id="KW-1185">Reference proteome</keyword>
<feature type="domain" description="Glycosyl transferase family 1" evidence="1">
    <location>
        <begin position="851"/>
        <end position="991"/>
    </location>
</feature>
<accession>A0A346NQM9</accession>
<name>A0A346NQM9_9ALTE</name>
<dbReference type="InterPro" id="IPR029044">
    <property type="entry name" value="Nucleotide-diphossugar_trans"/>
</dbReference>
<keyword evidence="4" id="KW-0808">Transferase</keyword>
<dbReference type="GO" id="GO:0016758">
    <property type="term" value="F:hexosyltransferase activity"/>
    <property type="evidence" value="ECO:0007669"/>
    <property type="project" value="UniProtKB-ARBA"/>
</dbReference>
<dbReference type="SUPFAM" id="SSF53756">
    <property type="entry name" value="UDP-Glycosyltransferase/glycogen phosphorylase"/>
    <property type="match status" value="1"/>
</dbReference>
<dbReference type="PANTHER" id="PTHR22916:SF3">
    <property type="entry name" value="UDP-GLCNAC:BETAGAL BETA-1,3-N-ACETYLGLUCOSAMINYLTRANSFERASE-LIKE PROTEIN 1"/>
    <property type="match status" value="1"/>
</dbReference>
<dbReference type="CDD" id="cd00761">
    <property type="entry name" value="Glyco_tranf_GTA_type"/>
    <property type="match status" value="1"/>
</dbReference>
<gene>
    <name evidence="4" type="ORF">D0Y50_16620</name>
</gene>
<evidence type="ECO:0000259" key="1">
    <source>
        <dbReference type="Pfam" id="PF00534"/>
    </source>
</evidence>